<dbReference type="RefSeq" id="WP_065171712.1">
    <property type="nucleotide sequence ID" value="NZ_LZFH01000017.1"/>
</dbReference>
<dbReference type="GO" id="GO:0015288">
    <property type="term" value="F:porin activity"/>
    <property type="evidence" value="ECO:0007669"/>
    <property type="project" value="UniProtKB-KW"/>
</dbReference>
<dbReference type="Gene3D" id="2.40.160.20">
    <property type="match status" value="1"/>
</dbReference>
<dbReference type="SUPFAM" id="SSF56925">
    <property type="entry name" value="OMPA-like"/>
    <property type="match status" value="1"/>
</dbReference>
<organism evidence="12 13">
    <name type="scientific">Photobacterium damselae</name>
    <dbReference type="NCBI Taxonomy" id="38293"/>
    <lineage>
        <taxon>Bacteria</taxon>
        <taxon>Pseudomonadati</taxon>
        <taxon>Pseudomonadota</taxon>
        <taxon>Gammaproteobacteria</taxon>
        <taxon>Vibrionales</taxon>
        <taxon>Vibrionaceae</taxon>
        <taxon>Photobacterium</taxon>
    </lineage>
</organism>
<gene>
    <name evidence="12" type="ORF">CTM90_16450</name>
</gene>
<comment type="caution">
    <text evidence="12">The sequence shown here is derived from an EMBL/GenBank/DDBJ whole genome shotgun (WGS) entry which is preliminary data.</text>
</comment>
<sequence length="312" mass="35376">MNLKLFFFLLFFIPLRSIASNYYLGTTIEKTWLDNACNSDLNRCTDEGEGIGIVGGIDIYDWLTIESGYSYSGLYRTDKLKHEGINTITLSPKFSINLSDTVSLYGKFGAAWIQYDSKSNIDLLSGFGFQVKTTSPISFFVEYQTINNIYNNIDLNSVRAGINYRFGKRENVSPVVEAVENLGTENDIPVQEITIKPKLLATVKFGFDKEHMSVEQYNQLNDVLVFLEKYPESSVLLNGYSDSVGASHYNLELSKKRAMDVSHYLSQKGIDTSRLKPTGYGEILDSTSSSDYERRNNRKVDIVSEEFSYYTK</sequence>
<evidence type="ECO:0000256" key="1">
    <source>
        <dbReference type="ARBA" id="ARBA00004571"/>
    </source>
</evidence>
<dbReference type="GO" id="GO:0009279">
    <property type="term" value="C:cell outer membrane"/>
    <property type="evidence" value="ECO:0007669"/>
    <property type="project" value="UniProtKB-SubCell"/>
</dbReference>
<dbReference type="InterPro" id="IPR006665">
    <property type="entry name" value="OmpA-like"/>
</dbReference>
<dbReference type="InterPro" id="IPR050330">
    <property type="entry name" value="Bact_OuterMem_StrucFunc"/>
</dbReference>
<dbReference type="PANTHER" id="PTHR30329">
    <property type="entry name" value="STATOR ELEMENT OF FLAGELLAR MOTOR COMPLEX"/>
    <property type="match status" value="1"/>
</dbReference>
<dbReference type="CDD" id="cd07185">
    <property type="entry name" value="OmpA_C-like"/>
    <property type="match status" value="1"/>
</dbReference>
<evidence type="ECO:0000259" key="11">
    <source>
        <dbReference type="PROSITE" id="PS51123"/>
    </source>
</evidence>
<dbReference type="InterPro" id="IPR006664">
    <property type="entry name" value="OMP_bac"/>
</dbReference>
<dbReference type="InterPro" id="IPR011250">
    <property type="entry name" value="OMP/PagP_B-barrel"/>
</dbReference>
<name>A0ABD6WZW5_PHODM</name>
<dbReference type="InterPro" id="IPR036737">
    <property type="entry name" value="OmpA-like_sf"/>
</dbReference>
<dbReference type="GO" id="GO:0006811">
    <property type="term" value="P:monoatomic ion transport"/>
    <property type="evidence" value="ECO:0007669"/>
    <property type="project" value="UniProtKB-KW"/>
</dbReference>
<keyword evidence="4" id="KW-1134">Transmembrane beta strand</keyword>
<evidence type="ECO:0000313" key="13">
    <source>
        <dbReference type="Proteomes" id="UP000241404"/>
    </source>
</evidence>
<dbReference type="EMBL" id="PYMM01000014">
    <property type="protein sequence ID" value="PSU15434.1"/>
    <property type="molecule type" value="Genomic_DNA"/>
</dbReference>
<keyword evidence="7" id="KW-0626">Porin</keyword>
<evidence type="ECO:0000256" key="7">
    <source>
        <dbReference type="ARBA" id="ARBA00023114"/>
    </source>
</evidence>
<evidence type="ECO:0000256" key="2">
    <source>
        <dbReference type="ARBA" id="ARBA00005710"/>
    </source>
</evidence>
<feature type="domain" description="OmpA-like" evidence="11">
    <location>
        <begin position="192"/>
        <end position="308"/>
    </location>
</feature>
<evidence type="ECO:0000313" key="12">
    <source>
        <dbReference type="EMBL" id="PSU15434.1"/>
    </source>
</evidence>
<evidence type="ECO:0000256" key="4">
    <source>
        <dbReference type="ARBA" id="ARBA00022452"/>
    </source>
</evidence>
<dbReference type="SUPFAM" id="SSF103088">
    <property type="entry name" value="OmpA-like"/>
    <property type="match status" value="1"/>
</dbReference>
<keyword evidence="5" id="KW-0812">Transmembrane</keyword>
<proteinExistence type="inferred from homology"/>
<dbReference type="AlphaFoldDB" id="A0ABD6WZW5"/>
<comment type="subcellular location">
    <subcellularLocation>
        <location evidence="1">Cell outer membrane</location>
        <topology evidence="1">Multi-pass membrane protein</topology>
    </subcellularLocation>
</comment>
<reference evidence="12 13" key="1">
    <citation type="submission" date="2018-03" db="EMBL/GenBank/DDBJ databases">
        <title>Whole genome sequencing of Histamine producing bacteria.</title>
        <authorList>
            <person name="Butler K."/>
        </authorList>
    </citation>
    <scope>NUCLEOTIDE SEQUENCE [LARGE SCALE GENOMIC DNA]</scope>
    <source>
        <strain evidence="12 13">BT-6</strain>
    </source>
</reference>
<dbReference type="Pfam" id="PF01389">
    <property type="entry name" value="OmpA_membrane"/>
    <property type="match status" value="1"/>
</dbReference>
<dbReference type="PROSITE" id="PS51123">
    <property type="entry name" value="OMPA_2"/>
    <property type="match status" value="1"/>
</dbReference>
<keyword evidence="8 10" id="KW-0472">Membrane</keyword>
<dbReference type="InterPro" id="IPR000498">
    <property type="entry name" value="OmpA-like_TM_dom"/>
</dbReference>
<keyword evidence="3" id="KW-0813">Transport</keyword>
<protein>
    <submittedName>
        <fullName evidence="12">OmpA family protein</fullName>
    </submittedName>
</protein>
<keyword evidence="9" id="KW-0998">Cell outer membrane</keyword>
<comment type="similarity">
    <text evidence="2">Belongs to the outer membrane OOP (TC 1.B.6) superfamily. OmpA family.</text>
</comment>
<keyword evidence="6" id="KW-0406">Ion transport</keyword>
<dbReference type="Pfam" id="PF00691">
    <property type="entry name" value="OmpA"/>
    <property type="match status" value="1"/>
</dbReference>
<dbReference type="GO" id="GO:0046930">
    <property type="term" value="C:pore complex"/>
    <property type="evidence" value="ECO:0007669"/>
    <property type="project" value="UniProtKB-KW"/>
</dbReference>
<evidence type="ECO:0000256" key="6">
    <source>
        <dbReference type="ARBA" id="ARBA00023065"/>
    </source>
</evidence>
<dbReference type="Gene3D" id="3.30.1330.60">
    <property type="entry name" value="OmpA-like domain"/>
    <property type="match status" value="1"/>
</dbReference>
<evidence type="ECO:0000256" key="5">
    <source>
        <dbReference type="ARBA" id="ARBA00022692"/>
    </source>
</evidence>
<evidence type="ECO:0000256" key="9">
    <source>
        <dbReference type="ARBA" id="ARBA00023237"/>
    </source>
</evidence>
<dbReference type="Proteomes" id="UP000241404">
    <property type="component" value="Unassembled WGS sequence"/>
</dbReference>
<evidence type="ECO:0000256" key="8">
    <source>
        <dbReference type="ARBA" id="ARBA00023136"/>
    </source>
</evidence>
<evidence type="ECO:0000256" key="3">
    <source>
        <dbReference type="ARBA" id="ARBA00022448"/>
    </source>
</evidence>
<dbReference type="PANTHER" id="PTHR30329:SF21">
    <property type="entry name" value="LIPOPROTEIN YIAD-RELATED"/>
    <property type="match status" value="1"/>
</dbReference>
<evidence type="ECO:0000256" key="10">
    <source>
        <dbReference type="PROSITE-ProRule" id="PRU00473"/>
    </source>
</evidence>
<dbReference type="PRINTS" id="PR01021">
    <property type="entry name" value="OMPADOMAIN"/>
</dbReference>
<accession>A0ABD6WZW5</accession>